<keyword evidence="3" id="KW-1185">Reference proteome</keyword>
<feature type="domain" description="IclR-ED" evidence="1">
    <location>
        <begin position="35"/>
        <end position="211"/>
    </location>
</feature>
<dbReference type="PROSITE" id="PS51078">
    <property type="entry name" value="ICLR_ED"/>
    <property type="match status" value="1"/>
</dbReference>
<dbReference type="GO" id="GO:0045892">
    <property type="term" value="P:negative regulation of DNA-templated transcription"/>
    <property type="evidence" value="ECO:0007669"/>
    <property type="project" value="TreeGrafter"/>
</dbReference>
<dbReference type="PANTHER" id="PTHR30136:SF24">
    <property type="entry name" value="HTH-TYPE TRANSCRIPTIONAL REPRESSOR ALLR"/>
    <property type="match status" value="1"/>
</dbReference>
<dbReference type="EMBL" id="AGFM01000055">
    <property type="protein sequence ID" value="EHJ59608.1"/>
    <property type="molecule type" value="Genomic_DNA"/>
</dbReference>
<evidence type="ECO:0000313" key="2">
    <source>
        <dbReference type="EMBL" id="EHJ59608.1"/>
    </source>
</evidence>
<dbReference type="Gene3D" id="3.30.450.40">
    <property type="match status" value="1"/>
</dbReference>
<evidence type="ECO:0000313" key="3">
    <source>
        <dbReference type="Proteomes" id="UP000004030"/>
    </source>
</evidence>
<dbReference type="InterPro" id="IPR029016">
    <property type="entry name" value="GAF-like_dom_sf"/>
</dbReference>
<accession>G6EGF6</accession>
<comment type="caution">
    <text evidence="2">The sequence shown here is derived from an EMBL/GenBank/DDBJ whole genome shotgun (WGS) entry which is preliminary data.</text>
</comment>
<gene>
    <name evidence="2" type="ORF">NSU_3491</name>
</gene>
<dbReference type="Pfam" id="PF01614">
    <property type="entry name" value="IclR_C"/>
    <property type="match status" value="1"/>
</dbReference>
<sequence>MGIVPSTCHHIIRALEIEDLISVDPDDRRCSIGLGLVNLARRALNQNLPEANAQFELDSIAEEFKLTTSLTRLDNRQRMVVVAVAEPEVPFAIRVNIGQRLPVWASATGRLYASTLDLPNGKLQKHFNAVKWAVQPTFEEWHSQVEYARTNGIGVDRGFFVPGIEIHAAAVHEYGRMQGTIAALTTIGTQDKNREQELHEALRTAAERLST</sequence>
<reference evidence="2 3" key="1">
    <citation type="journal article" date="2012" name="J. Bacteriol.">
        <title>Genome sequence of benzo(a)pyrene-degrading bacterium Novosphingobium pentaromativorans US6-1.</title>
        <authorList>
            <person name="Luo Y.R."/>
            <person name="Kang S.G."/>
            <person name="Kim S.J."/>
            <person name="Kim M.R."/>
            <person name="Li N."/>
            <person name="Lee J.H."/>
            <person name="Kwon K.K."/>
        </authorList>
    </citation>
    <scope>NUCLEOTIDE SEQUENCE [LARGE SCALE GENOMIC DNA]</scope>
    <source>
        <strain evidence="2 3">US6-1</strain>
    </source>
</reference>
<dbReference type="GO" id="GO:0003700">
    <property type="term" value="F:DNA-binding transcription factor activity"/>
    <property type="evidence" value="ECO:0007669"/>
    <property type="project" value="TreeGrafter"/>
</dbReference>
<evidence type="ECO:0000259" key="1">
    <source>
        <dbReference type="PROSITE" id="PS51078"/>
    </source>
</evidence>
<name>G6EGF6_9SPHN</name>
<organism evidence="2 3">
    <name type="scientific">Novosphingobium pentaromativorans US6-1</name>
    <dbReference type="NCBI Taxonomy" id="1088721"/>
    <lineage>
        <taxon>Bacteria</taxon>
        <taxon>Pseudomonadati</taxon>
        <taxon>Pseudomonadota</taxon>
        <taxon>Alphaproteobacteria</taxon>
        <taxon>Sphingomonadales</taxon>
        <taxon>Sphingomonadaceae</taxon>
        <taxon>Novosphingobium</taxon>
    </lineage>
</organism>
<dbReference type="PATRIC" id="fig|1088721.3.peg.3444"/>
<dbReference type="eggNOG" id="COG1414">
    <property type="taxonomic scope" value="Bacteria"/>
</dbReference>
<dbReference type="InterPro" id="IPR050707">
    <property type="entry name" value="HTH_MetabolicPath_Reg"/>
</dbReference>
<dbReference type="AlphaFoldDB" id="G6EGF6"/>
<protein>
    <recommendedName>
        <fullName evidence="1">IclR-ED domain-containing protein</fullName>
    </recommendedName>
</protein>
<proteinExistence type="predicted"/>
<dbReference type="InterPro" id="IPR014757">
    <property type="entry name" value="Tscrpt_reg_IclR_C"/>
</dbReference>
<dbReference type="PANTHER" id="PTHR30136">
    <property type="entry name" value="HELIX-TURN-HELIX TRANSCRIPTIONAL REGULATOR, ICLR FAMILY"/>
    <property type="match status" value="1"/>
</dbReference>
<dbReference type="SUPFAM" id="SSF55781">
    <property type="entry name" value="GAF domain-like"/>
    <property type="match status" value="1"/>
</dbReference>
<dbReference type="Proteomes" id="UP000004030">
    <property type="component" value="Unassembled WGS sequence"/>
</dbReference>
<dbReference type="GO" id="GO:0003677">
    <property type="term" value="F:DNA binding"/>
    <property type="evidence" value="ECO:0007669"/>
    <property type="project" value="TreeGrafter"/>
</dbReference>